<comment type="caution">
    <text evidence="2">The sequence shown here is derived from an EMBL/GenBank/DDBJ whole genome shotgun (WGS) entry which is preliminary data.</text>
</comment>
<reference evidence="2 3" key="1">
    <citation type="submission" date="2024-02" db="EMBL/GenBank/DDBJ databases">
        <title>Genome sequence of Aquincola sp. MAHUQ-54.</title>
        <authorList>
            <person name="Huq M.A."/>
        </authorList>
    </citation>
    <scope>NUCLEOTIDE SEQUENCE [LARGE SCALE GENOMIC DNA]</scope>
    <source>
        <strain evidence="2 3">MAHUQ-54</strain>
    </source>
</reference>
<gene>
    <name evidence="2" type="ORF">V4F39_16385</name>
</gene>
<name>A0AAW9QKC8_9BURK</name>
<organism evidence="2 3">
    <name type="scientific">Aquincola agrisoli</name>
    <dbReference type="NCBI Taxonomy" id="3119538"/>
    <lineage>
        <taxon>Bacteria</taxon>
        <taxon>Pseudomonadati</taxon>
        <taxon>Pseudomonadota</taxon>
        <taxon>Betaproteobacteria</taxon>
        <taxon>Burkholderiales</taxon>
        <taxon>Sphaerotilaceae</taxon>
        <taxon>Aquincola</taxon>
    </lineage>
</organism>
<accession>A0AAW9QKC8</accession>
<dbReference type="EMBL" id="JAZIBG010000031">
    <property type="protein sequence ID" value="MEF7615500.1"/>
    <property type="molecule type" value="Genomic_DNA"/>
</dbReference>
<evidence type="ECO:0000313" key="2">
    <source>
        <dbReference type="EMBL" id="MEF7615500.1"/>
    </source>
</evidence>
<feature type="region of interest" description="Disordered" evidence="1">
    <location>
        <begin position="1"/>
        <end position="21"/>
    </location>
</feature>
<dbReference type="AlphaFoldDB" id="A0AAW9QKC8"/>
<protein>
    <recommendedName>
        <fullName evidence="4">Histidine kinase</fullName>
    </recommendedName>
</protein>
<evidence type="ECO:0000256" key="1">
    <source>
        <dbReference type="SAM" id="MobiDB-lite"/>
    </source>
</evidence>
<keyword evidence="3" id="KW-1185">Reference proteome</keyword>
<proteinExistence type="predicted"/>
<evidence type="ECO:0000313" key="3">
    <source>
        <dbReference type="Proteomes" id="UP001336250"/>
    </source>
</evidence>
<sequence>MHLSDAPPLPSPAATTGLSDSTAWPRVLTEAGAEIAGPLSRAADRLEALVQSGRLEPHEAAALREAVEDARAAAMATQQLARLTAGRLRQSHERIDLCTLLGEVLQQQAPVLRQRGLAARASLKPAEVLVDPSLLFGLLHTLLDWAGRLARAPIQLALGHQAWPPHAQLTCRFVHCPPDQVADPAAAHPAPALDTLRWRLLQQTARTMGLRLDRSDSATQTLVTIEFPRTVNEAGEGVSAQEAEPLPGPAAGTPSRPLAGASVLVIEPRRERRTQVREAVQHLGLILDFAGSIEEARDFCHGGLPHTIVYAALVRGLRLDILRSEILASVADFPFIEIEEQGSVLEISDGATRPIARVGREALGRTLPAALAYELGKRLGG</sequence>
<dbReference type="Proteomes" id="UP001336250">
    <property type="component" value="Unassembled WGS sequence"/>
</dbReference>
<evidence type="ECO:0008006" key="4">
    <source>
        <dbReference type="Google" id="ProtNLM"/>
    </source>
</evidence>